<dbReference type="AlphaFoldDB" id="A0A9W6ZIU5"/>
<feature type="compositionally biased region" description="Basic residues" evidence="1">
    <location>
        <begin position="1"/>
        <end position="11"/>
    </location>
</feature>
<proteinExistence type="predicted"/>
<evidence type="ECO:0000256" key="1">
    <source>
        <dbReference type="SAM" id="MobiDB-lite"/>
    </source>
</evidence>
<feature type="compositionally biased region" description="Low complexity" evidence="1">
    <location>
        <begin position="32"/>
        <end position="50"/>
    </location>
</feature>
<name>A0A9W6ZIU5_9STRA</name>
<protein>
    <submittedName>
        <fullName evidence="2">Uncharacterized protein</fullName>
    </submittedName>
</protein>
<feature type="compositionally biased region" description="Acidic residues" evidence="1">
    <location>
        <begin position="17"/>
        <end position="26"/>
    </location>
</feature>
<dbReference type="EMBL" id="BRXZ01002038">
    <property type="protein sequence ID" value="GMH52886.1"/>
    <property type="molecule type" value="Genomic_DNA"/>
</dbReference>
<dbReference type="Proteomes" id="UP001165082">
    <property type="component" value="Unassembled WGS sequence"/>
</dbReference>
<dbReference type="OrthoDB" id="10574230at2759"/>
<feature type="non-terminal residue" evidence="2">
    <location>
        <position position="162"/>
    </location>
</feature>
<comment type="caution">
    <text evidence="2">The sequence shown here is derived from an EMBL/GenBank/DDBJ whole genome shotgun (WGS) entry which is preliminary data.</text>
</comment>
<feature type="region of interest" description="Disordered" evidence="1">
    <location>
        <begin position="1"/>
        <end position="60"/>
    </location>
</feature>
<evidence type="ECO:0000313" key="3">
    <source>
        <dbReference type="Proteomes" id="UP001165082"/>
    </source>
</evidence>
<evidence type="ECO:0000313" key="2">
    <source>
        <dbReference type="EMBL" id="GMH52886.1"/>
    </source>
</evidence>
<keyword evidence="3" id="KW-1185">Reference proteome</keyword>
<reference evidence="2" key="1">
    <citation type="submission" date="2022-07" db="EMBL/GenBank/DDBJ databases">
        <title>Genome analysis of Parmales, a sister group of diatoms, reveals the evolutionary specialization of diatoms from phago-mixotrophs to photoautotrophs.</title>
        <authorList>
            <person name="Ban H."/>
            <person name="Sato S."/>
            <person name="Yoshikawa S."/>
            <person name="Kazumasa Y."/>
            <person name="Nakamura Y."/>
            <person name="Ichinomiya M."/>
            <person name="Saitoh K."/>
            <person name="Sato N."/>
            <person name="Blanc-Mathieu R."/>
            <person name="Endo H."/>
            <person name="Kuwata A."/>
            <person name="Ogata H."/>
        </authorList>
    </citation>
    <scope>NUCLEOTIDE SEQUENCE</scope>
</reference>
<sequence length="162" mass="17579">MAKPRAKRKRGLSNLDTIEDTLDDDPVSQTISDPSLKTSLSSSGEAISSSPPSPLSLARRDSMSIATYPRTHIRNLLRFRLYSVSTSSACSSKLLSAFRKEEESLLLSPPPPASDYVRVPQAAFGYLESFATAGEIREGRHLDPRTLQVPACYSATPCSSST</sequence>
<accession>A0A9W6ZIU5</accession>
<gene>
    <name evidence="2" type="ORF">TrRE_jg13370</name>
</gene>
<organism evidence="2 3">
    <name type="scientific">Triparma retinervis</name>
    <dbReference type="NCBI Taxonomy" id="2557542"/>
    <lineage>
        <taxon>Eukaryota</taxon>
        <taxon>Sar</taxon>
        <taxon>Stramenopiles</taxon>
        <taxon>Ochrophyta</taxon>
        <taxon>Bolidophyceae</taxon>
        <taxon>Parmales</taxon>
        <taxon>Triparmaceae</taxon>
        <taxon>Triparma</taxon>
    </lineage>
</organism>